<keyword evidence="1" id="KW-0808">Transferase</keyword>
<gene>
    <name evidence="1" type="ORF">FWK35_00013616</name>
</gene>
<name>A0A6G0YGI9_APHCR</name>
<dbReference type="OrthoDB" id="6329284at2759"/>
<dbReference type="Pfam" id="PF01209">
    <property type="entry name" value="Ubie_methyltran"/>
    <property type="match status" value="1"/>
</dbReference>
<proteinExistence type="predicted"/>
<dbReference type="GO" id="GO:0032259">
    <property type="term" value="P:methylation"/>
    <property type="evidence" value="ECO:0007669"/>
    <property type="project" value="UniProtKB-KW"/>
</dbReference>
<keyword evidence="1" id="KW-0489">Methyltransferase</keyword>
<evidence type="ECO:0000313" key="1">
    <source>
        <dbReference type="EMBL" id="KAF0755311.1"/>
    </source>
</evidence>
<dbReference type="GO" id="GO:0008168">
    <property type="term" value="F:methyltransferase activity"/>
    <property type="evidence" value="ECO:0007669"/>
    <property type="project" value="UniProtKB-KW"/>
</dbReference>
<dbReference type="EMBL" id="VUJU01004181">
    <property type="protein sequence ID" value="KAF0755311.1"/>
    <property type="molecule type" value="Genomic_DNA"/>
</dbReference>
<sequence length="103" mass="11559">MYLVAGQLKPYQHLVESMRKFPSQEDFKYMIESADFRVDNIQQPSGVHNIIWCWYTVQYGYACVFACTYDGGLGKGFALCGNLLTGGEETKTLATIYRAGLAV</sequence>
<protein>
    <submittedName>
        <fullName evidence="1">2-methoxy-6-polyprenyl-1,4-benzoquinol methylase, mitochondrial</fullName>
    </submittedName>
</protein>
<organism evidence="1 2">
    <name type="scientific">Aphis craccivora</name>
    <name type="common">Cowpea aphid</name>
    <dbReference type="NCBI Taxonomy" id="307492"/>
    <lineage>
        <taxon>Eukaryota</taxon>
        <taxon>Metazoa</taxon>
        <taxon>Ecdysozoa</taxon>
        <taxon>Arthropoda</taxon>
        <taxon>Hexapoda</taxon>
        <taxon>Insecta</taxon>
        <taxon>Pterygota</taxon>
        <taxon>Neoptera</taxon>
        <taxon>Paraneoptera</taxon>
        <taxon>Hemiptera</taxon>
        <taxon>Sternorrhyncha</taxon>
        <taxon>Aphidomorpha</taxon>
        <taxon>Aphidoidea</taxon>
        <taxon>Aphididae</taxon>
        <taxon>Aphidini</taxon>
        <taxon>Aphis</taxon>
        <taxon>Aphis</taxon>
    </lineage>
</organism>
<comment type="caution">
    <text evidence="1">The sequence shown here is derived from an EMBL/GenBank/DDBJ whole genome shotgun (WGS) entry which is preliminary data.</text>
</comment>
<reference evidence="1 2" key="1">
    <citation type="submission" date="2019-08" db="EMBL/GenBank/DDBJ databases">
        <title>Whole genome of Aphis craccivora.</title>
        <authorList>
            <person name="Voronova N.V."/>
            <person name="Shulinski R.S."/>
            <person name="Bandarenka Y.V."/>
            <person name="Zhorov D.G."/>
            <person name="Warner D."/>
        </authorList>
    </citation>
    <scope>NUCLEOTIDE SEQUENCE [LARGE SCALE GENOMIC DNA]</scope>
    <source>
        <strain evidence="1">180601</strain>
        <tissue evidence="1">Whole Body</tissue>
    </source>
</reference>
<keyword evidence="2" id="KW-1185">Reference proteome</keyword>
<dbReference type="Proteomes" id="UP000478052">
    <property type="component" value="Unassembled WGS sequence"/>
</dbReference>
<dbReference type="AlphaFoldDB" id="A0A6G0YGI9"/>
<accession>A0A6G0YGI9</accession>
<evidence type="ECO:0000313" key="2">
    <source>
        <dbReference type="Proteomes" id="UP000478052"/>
    </source>
</evidence>